<gene>
    <name evidence="2" type="ORF">BP5553_07305</name>
</gene>
<organism evidence="2 3">
    <name type="scientific">Venustampulla echinocandica</name>
    <dbReference type="NCBI Taxonomy" id="2656787"/>
    <lineage>
        <taxon>Eukaryota</taxon>
        <taxon>Fungi</taxon>
        <taxon>Dikarya</taxon>
        <taxon>Ascomycota</taxon>
        <taxon>Pezizomycotina</taxon>
        <taxon>Leotiomycetes</taxon>
        <taxon>Helotiales</taxon>
        <taxon>Pleuroascaceae</taxon>
        <taxon>Venustampulla</taxon>
    </lineage>
</organism>
<keyword evidence="2" id="KW-0489">Methyltransferase</keyword>
<evidence type="ECO:0000256" key="1">
    <source>
        <dbReference type="SAM" id="MobiDB-lite"/>
    </source>
</evidence>
<dbReference type="EMBL" id="NPIC01000006">
    <property type="protein sequence ID" value="RDL35374.1"/>
    <property type="molecule type" value="Genomic_DNA"/>
</dbReference>
<feature type="compositionally biased region" description="Low complexity" evidence="1">
    <location>
        <begin position="366"/>
        <end position="378"/>
    </location>
</feature>
<dbReference type="Pfam" id="PF13489">
    <property type="entry name" value="Methyltransf_23"/>
    <property type="match status" value="1"/>
</dbReference>
<reference evidence="2 3" key="1">
    <citation type="journal article" date="2018" name="IMA Fungus">
        <title>IMA Genome-F 9: Draft genome sequence of Annulohypoxylon stygium, Aspergillus mulundensis, Berkeleyomyces basicola (syn. Thielaviopsis basicola), Ceratocystis smalleyi, two Cercospora beticola strains, Coleophoma cylindrospora, Fusarium fracticaudum, Phialophora cf. hyalina, and Morchella septimelata.</title>
        <authorList>
            <person name="Wingfield B.D."/>
            <person name="Bills G.F."/>
            <person name="Dong Y."/>
            <person name="Huang W."/>
            <person name="Nel W.J."/>
            <person name="Swalarsk-Parry B.S."/>
            <person name="Vaghefi N."/>
            <person name="Wilken P.M."/>
            <person name="An Z."/>
            <person name="de Beer Z.W."/>
            <person name="De Vos L."/>
            <person name="Chen L."/>
            <person name="Duong T.A."/>
            <person name="Gao Y."/>
            <person name="Hammerbacher A."/>
            <person name="Kikkert J.R."/>
            <person name="Li Y."/>
            <person name="Li H."/>
            <person name="Li K."/>
            <person name="Li Q."/>
            <person name="Liu X."/>
            <person name="Ma X."/>
            <person name="Naidoo K."/>
            <person name="Pethybridge S.J."/>
            <person name="Sun J."/>
            <person name="Steenkamp E.T."/>
            <person name="van der Nest M.A."/>
            <person name="van Wyk S."/>
            <person name="Wingfield M.J."/>
            <person name="Xiong C."/>
            <person name="Yue Q."/>
            <person name="Zhang X."/>
        </authorList>
    </citation>
    <scope>NUCLEOTIDE SEQUENCE [LARGE SCALE GENOMIC DNA]</scope>
    <source>
        <strain evidence="2 3">BP 5553</strain>
    </source>
</reference>
<dbReference type="Proteomes" id="UP000254866">
    <property type="component" value="Unassembled WGS sequence"/>
</dbReference>
<dbReference type="GeneID" id="43600154"/>
<dbReference type="InterPro" id="IPR029063">
    <property type="entry name" value="SAM-dependent_MTases_sf"/>
</dbReference>
<dbReference type="GO" id="GO:0008168">
    <property type="term" value="F:methyltransferase activity"/>
    <property type="evidence" value="ECO:0007669"/>
    <property type="project" value="UniProtKB-KW"/>
</dbReference>
<evidence type="ECO:0000313" key="3">
    <source>
        <dbReference type="Proteomes" id="UP000254866"/>
    </source>
</evidence>
<protein>
    <submittedName>
        <fullName evidence="2">Putative Demethylmenaquinone methyltransferase</fullName>
    </submittedName>
</protein>
<dbReference type="RefSeq" id="XP_031868197.1">
    <property type="nucleotide sequence ID" value="XM_032015928.1"/>
</dbReference>
<keyword evidence="2" id="KW-0808">Transferase</keyword>
<accession>A0A370TJ35</accession>
<sequence length="385" mass="43241">MSTNPPLAVDQHDDGGHEDAAMRNRETSEGWHDGSSEHAYSPYAAARTVFRHPRGDNDTMNSTQSLYDSDIVYINIHGRRYCKNYYMPNDEEEQVRSQMLHSVYFHLFDQKLTMVPLTNPRKILDIGTGTGDWAMAMGDEYPEAEVIGTDIAKIQPSAVPLNVYFEIDDAEEEGGWTWPKDEFDLIHFRAMLGAFKDWRYIYSETYQHLKPGGWVEVFDFDDHQTLMTHFDKELEIDKFLAAIAEATRIGGRPRSYTHLEPKFLAELGFVDISTSTTMIPMGSWSDDPGERQAGKHFLVAQLCGLEALCLRPLTEVLGWDPEEVRRICGIIATGVKAMALDHEKAKGLGFNVRVLVGRKPFPDELPASSPSTPRASTTGDTMGGG</sequence>
<dbReference type="Gene3D" id="3.40.50.150">
    <property type="entry name" value="Vaccinia Virus protein VP39"/>
    <property type="match status" value="1"/>
</dbReference>
<dbReference type="GO" id="GO:0032259">
    <property type="term" value="P:methylation"/>
    <property type="evidence" value="ECO:0007669"/>
    <property type="project" value="UniProtKB-KW"/>
</dbReference>
<feature type="region of interest" description="Disordered" evidence="1">
    <location>
        <begin position="361"/>
        <end position="385"/>
    </location>
</feature>
<name>A0A370TJ35_9HELO</name>
<keyword evidence="3" id="KW-1185">Reference proteome</keyword>
<evidence type="ECO:0000313" key="2">
    <source>
        <dbReference type="EMBL" id="RDL35374.1"/>
    </source>
</evidence>
<dbReference type="CDD" id="cd02440">
    <property type="entry name" value="AdoMet_MTases"/>
    <property type="match status" value="1"/>
</dbReference>
<proteinExistence type="predicted"/>
<dbReference type="SUPFAM" id="SSF53335">
    <property type="entry name" value="S-adenosyl-L-methionine-dependent methyltransferases"/>
    <property type="match status" value="1"/>
</dbReference>
<comment type="caution">
    <text evidence="2">The sequence shown here is derived from an EMBL/GenBank/DDBJ whole genome shotgun (WGS) entry which is preliminary data.</text>
</comment>
<dbReference type="PANTHER" id="PTHR43591:SF105">
    <property type="entry name" value="METHYLTRANSFERASE DOMAIN-CONTAINING PROTEIN-RELATED"/>
    <property type="match status" value="1"/>
</dbReference>
<dbReference type="AlphaFoldDB" id="A0A370TJ35"/>
<dbReference type="PANTHER" id="PTHR43591">
    <property type="entry name" value="METHYLTRANSFERASE"/>
    <property type="match status" value="1"/>
</dbReference>
<dbReference type="OrthoDB" id="2013972at2759"/>